<evidence type="ECO:0000256" key="2">
    <source>
        <dbReference type="ARBA" id="ARBA00022448"/>
    </source>
</evidence>
<keyword evidence="4" id="KW-0574">Periplasm</keyword>
<dbReference type="GO" id="GO:0042597">
    <property type="term" value="C:periplasmic space"/>
    <property type="evidence" value="ECO:0007669"/>
    <property type="project" value="UniProtKB-SubCell"/>
</dbReference>
<evidence type="ECO:0000313" key="7">
    <source>
        <dbReference type="EMBL" id="HIT46692.1"/>
    </source>
</evidence>
<gene>
    <name evidence="7" type="ORF">IAC35_02405</name>
</gene>
<dbReference type="InterPro" id="IPR001188">
    <property type="entry name" value="Sperm_putr-bd"/>
</dbReference>
<reference evidence="7" key="2">
    <citation type="journal article" date="2021" name="PeerJ">
        <title>Extensive microbial diversity within the chicken gut microbiome revealed by metagenomics and culture.</title>
        <authorList>
            <person name="Gilroy R."/>
            <person name="Ravi A."/>
            <person name="Getino M."/>
            <person name="Pursley I."/>
            <person name="Horton D.L."/>
            <person name="Alikhan N.F."/>
            <person name="Baker D."/>
            <person name="Gharbi K."/>
            <person name="Hall N."/>
            <person name="Watson M."/>
            <person name="Adriaenssens E.M."/>
            <person name="Foster-Nyarko E."/>
            <person name="Jarju S."/>
            <person name="Secka A."/>
            <person name="Antonio M."/>
            <person name="Oren A."/>
            <person name="Chaudhuri R.R."/>
            <person name="La Ragione R."/>
            <person name="Hildebrand F."/>
            <person name="Pallen M.J."/>
        </authorList>
    </citation>
    <scope>NUCLEOTIDE SEQUENCE</scope>
    <source>
        <strain evidence="7">ChiHecec2B26-709</strain>
    </source>
</reference>
<feature type="signal peptide" evidence="6">
    <location>
        <begin position="1"/>
        <end position="21"/>
    </location>
</feature>
<dbReference type="SUPFAM" id="SSF53850">
    <property type="entry name" value="Periplasmic binding protein-like II"/>
    <property type="match status" value="1"/>
</dbReference>
<evidence type="ECO:0000256" key="3">
    <source>
        <dbReference type="ARBA" id="ARBA00022729"/>
    </source>
</evidence>
<keyword evidence="5" id="KW-1133">Transmembrane helix</keyword>
<keyword evidence="2" id="KW-0813">Transport</keyword>
<evidence type="ECO:0000256" key="1">
    <source>
        <dbReference type="ARBA" id="ARBA00004418"/>
    </source>
</evidence>
<dbReference type="PANTHER" id="PTHR30222:SF17">
    <property type="entry name" value="SPERMIDINE_PUTRESCINE-BINDING PERIPLASMIC PROTEIN"/>
    <property type="match status" value="1"/>
</dbReference>
<protein>
    <submittedName>
        <fullName evidence="7">ABC transporter substrate-binding protein</fullName>
    </submittedName>
</protein>
<evidence type="ECO:0000256" key="5">
    <source>
        <dbReference type="SAM" id="Phobius"/>
    </source>
</evidence>
<dbReference type="Gene3D" id="3.40.190.10">
    <property type="entry name" value="Periplasmic binding protein-like II"/>
    <property type="match status" value="2"/>
</dbReference>
<dbReference type="Proteomes" id="UP000886881">
    <property type="component" value="Unassembled WGS sequence"/>
</dbReference>
<name>A0A9D1GNN8_9BACT</name>
<sequence length="433" mass="48927">MKKLFSAVICVLLAASAACFAADREHTLKVYNWADYIDEDLLEEFEQWYEEQTGEPVEIIYQLFDINEVMLSKIEKGHEDFDVVCPSEYIIERMLRADLLLPIDKDFGDTPNYLSNVAPFMNDFLSQVDGNGKDANDYAVPYMWGTVGITYNTNYVTPEEVSTWDVLKEPKFQGKVLMKEAFRDVYTTFNIALNRDRIDRGETTVEELSYDASPESIARVEAYLNEMKPNIAGWEADFGKEMMTKEKAWLNLTWSGDAQWAIEEAEAVGVPLDYVVPEDGSIVWFDGWVIPKYAKNVEAARYFINFMCKPENALRNMDVIGYVSAIGGDEILEAMSDSTEYAPIDASYFFGEAGKGAHLNQIMYPDASIMEYCGMMHDRGTEDLLAMWSRVKGDNAGGLTVVIIAGIVVLLIAAVVLGSRRKKRGHRRAASRR</sequence>
<dbReference type="GO" id="GO:0019808">
    <property type="term" value="F:polyamine binding"/>
    <property type="evidence" value="ECO:0007669"/>
    <property type="project" value="InterPro"/>
</dbReference>
<evidence type="ECO:0000256" key="6">
    <source>
        <dbReference type="SAM" id="SignalP"/>
    </source>
</evidence>
<dbReference type="EMBL" id="DVLC01000045">
    <property type="protein sequence ID" value="HIT46692.1"/>
    <property type="molecule type" value="Genomic_DNA"/>
</dbReference>
<evidence type="ECO:0000256" key="4">
    <source>
        <dbReference type="ARBA" id="ARBA00022764"/>
    </source>
</evidence>
<dbReference type="PANTHER" id="PTHR30222">
    <property type="entry name" value="SPERMIDINE/PUTRESCINE-BINDING PERIPLASMIC PROTEIN"/>
    <property type="match status" value="1"/>
</dbReference>
<reference evidence="7" key="1">
    <citation type="submission" date="2020-10" db="EMBL/GenBank/DDBJ databases">
        <authorList>
            <person name="Gilroy R."/>
        </authorList>
    </citation>
    <scope>NUCLEOTIDE SEQUENCE</scope>
    <source>
        <strain evidence="7">ChiHecec2B26-709</strain>
    </source>
</reference>
<dbReference type="CDD" id="cd13663">
    <property type="entry name" value="PBP2_PotD_PotF_like_2"/>
    <property type="match status" value="1"/>
</dbReference>
<comment type="subcellular location">
    <subcellularLocation>
        <location evidence="1">Periplasm</location>
    </subcellularLocation>
</comment>
<organism evidence="7 8">
    <name type="scientific">Candidatus Cryptobacteroides merdipullorum</name>
    <dbReference type="NCBI Taxonomy" id="2840771"/>
    <lineage>
        <taxon>Bacteria</taxon>
        <taxon>Pseudomonadati</taxon>
        <taxon>Bacteroidota</taxon>
        <taxon>Bacteroidia</taxon>
        <taxon>Bacteroidales</taxon>
        <taxon>Candidatus Cryptobacteroides</taxon>
    </lineage>
</organism>
<keyword evidence="5" id="KW-0472">Membrane</keyword>
<keyword evidence="5" id="KW-0812">Transmembrane</keyword>
<evidence type="ECO:0000313" key="8">
    <source>
        <dbReference type="Proteomes" id="UP000886881"/>
    </source>
</evidence>
<dbReference type="InterPro" id="IPR006059">
    <property type="entry name" value="SBP"/>
</dbReference>
<proteinExistence type="predicted"/>
<feature type="chain" id="PRO_5039094072" evidence="6">
    <location>
        <begin position="22"/>
        <end position="433"/>
    </location>
</feature>
<accession>A0A9D1GNN8</accession>
<dbReference type="AlphaFoldDB" id="A0A9D1GNN8"/>
<keyword evidence="3 6" id="KW-0732">Signal</keyword>
<comment type="caution">
    <text evidence="7">The sequence shown here is derived from an EMBL/GenBank/DDBJ whole genome shotgun (WGS) entry which is preliminary data.</text>
</comment>
<feature type="transmembrane region" description="Helical" evidence="5">
    <location>
        <begin position="396"/>
        <end position="418"/>
    </location>
</feature>
<dbReference type="PRINTS" id="PR00909">
    <property type="entry name" value="SPERMDNBNDNG"/>
</dbReference>
<dbReference type="GO" id="GO:0015846">
    <property type="term" value="P:polyamine transport"/>
    <property type="evidence" value="ECO:0007669"/>
    <property type="project" value="InterPro"/>
</dbReference>
<dbReference type="PROSITE" id="PS51257">
    <property type="entry name" value="PROKAR_LIPOPROTEIN"/>
    <property type="match status" value="1"/>
</dbReference>
<dbReference type="Pfam" id="PF13416">
    <property type="entry name" value="SBP_bac_8"/>
    <property type="match status" value="1"/>
</dbReference>